<sequence>MNNCFPGSSVPHYRVAYSIFHVAGLINPSATTLNGAIELVVVKLIIVEIVVVLVVVAVIKNHYIIVIVIFPILQQQQHQHQHQQQQQQQQQQHQQQQQQQLATSTTQAATIRPPTPSVLSASFTYAINLPSRSTSSVEYCSCERSTSGSYVCPPATQSSVPQLVITAGRRAPAARRPRRSCGRAR</sequence>
<keyword evidence="2" id="KW-0472">Membrane</keyword>
<feature type="region of interest" description="Disordered" evidence="1">
    <location>
        <begin position="84"/>
        <end position="113"/>
    </location>
</feature>
<keyword evidence="2" id="KW-1133">Transmembrane helix</keyword>
<proteinExistence type="predicted"/>
<evidence type="ECO:0000256" key="2">
    <source>
        <dbReference type="SAM" id="Phobius"/>
    </source>
</evidence>
<reference evidence="3" key="1">
    <citation type="submission" date="2023-04" db="EMBL/GenBank/DDBJ databases">
        <title>Phytophthora fragariaefolia NBRC 109709.</title>
        <authorList>
            <person name="Ichikawa N."/>
            <person name="Sato H."/>
            <person name="Tonouchi N."/>
        </authorList>
    </citation>
    <scope>NUCLEOTIDE SEQUENCE</scope>
    <source>
        <strain evidence="3">NBRC 109709</strain>
    </source>
</reference>
<evidence type="ECO:0000313" key="4">
    <source>
        <dbReference type="Proteomes" id="UP001165121"/>
    </source>
</evidence>
<comment type="caution">
    <text evidence="3">The sequence shown here is derived from an EMBL/GenBank/DDBJ whole genome shotgun (WGS) entry which is preliminary data.</text>
</comment>
<evidence type="ECO:0000256" key="1">
    <source>
        <dbReference type="SAM" id="MobiDB-lite"/>
    </source>
</evidence>
<feature type="transmembrane region" description="Helical" evidence="2">
    <location>
        <begin position="49"/>
        <end position="73"/>
    </location>
</feature>
<gene>
    <name evidence="3" type="ORF">Pfra01_000996600</name>
</gene>
<name>A0A9W7CNC4_9STRA</name>
<keyword evidence="4" id="KW-1185">Reference proteome</keyword>
<accession>A0A9W7CNC4</accession>
<keyword evidence="2" id="KW-0812">Transmembrane</keyword>
<dbReference type="EMBL" id="BSXT01000948">
    <property type="protein sequence ID" value="GMF36499.1"/>
    <property type="molecule type" value="Genomic_DNA"/>
</dbReference>
<evidence type="ECO:0000313" key="3">
    <source>
        <dbReference type="EMBL" id="GMF36499.1"/>
    </source>
</evidence>
<feature type="compositionally biased region" description="Low complexity" evidence="1">
    <location>
        <begin position="84"/>
        <end position="100"/>
    </location>
</feature>
<dbReference type="Proteomes" id="UP001165121">
    <property type="component" value="Unassembled WGS sequence"/>
</dbReference>
<organism evidence="3 4">
    <name type="scientific">Phytophthora fragariaefolia</name>
    <dbReference type="NCBI Taxonomy" id="1490495"/>
    <lineage>
        <taxon>Eukaryota</taxon>
        <taxon>Sar</taxon>
        <taxon>Stramenopiles</taxon>
        <taxon>Oomycota</taxon>
        <taxon>Peronosporomycetes</taxon>
        <taxon>Peronosporales</taxon>
        <taxon>Peronosporaceae</taxon>
        <taxon>Phytophthora</taxon>
    </lineage>
</organism>
<dbReference type="AlphaFoldDB" id="A0A9W7CNC4"/>
<protein>
    <submittedName>
        <fullName evidence="3">Unnamed protein product</fullName>
    </submittedName>
</protein>